<dbReference type="Proteomes" id="UP000830375">
    <property type="component" value="Unassembled WGS sequence"/>
</dbReference>
<feature type="compositionally biased region" description="Basic residues" evidence="5">
    <location>
        <begin position="456"/>
        <end position="472"/>
    </location>
</feature>
<gene>
    <name evidence="7" type="ORF">H4Q32_024656</name>
</gene>
<feature type="compositionally biased region" description="Polar residues" evidence="5">
    <location>
        <begin position="411"/>
        <end position="421"/>
    </location>
</feature>
<dbReference type="Pfam" id="PF05110">
    <property type="entry name" value="AF-4"/>
    <property type="match status" value="2"/>
</dbReference>
<comment type="similarity">
    <text evidence="2">Belongs to the AF4 family.</text>
</comment>
<evidence type="ECO:0000313" key="8">
    <source>
        <dbReference type="Proteomes" id="UP000830375"/>
    </source>
</evidence>
<evidence type="ECO:0000256" key="5">
    <source>
        <dbReference type="SAM" id="MobiDB-lite"/>
    </source>
</evidence>
<dbReference type="InterPro" id="IPR043639">
    <property type="entry name" value="AF4_int"/>
</dbReference>
<feature type="compositionally biased region" description="Basic and acidic residues" evidence="5">
    <location>
        <begin position="135"/>
        <end position="150"/>
    </location>
</feature>
<feature type="compositionally biased region" description="Basic and acidic residues" evidence="5">
    <location>
        <begin position="557"/>
        <end position="568"/>
    </location>
</feature>
<keyword evidence="4" id="KW-0539">Nucleus</keyword>
<keyword evidence="8" id="KW-1185">Reference proteome</keyword>
<feature type="compositionally biased region" description="Basic and acidic residues" evidence="5">
    <location>
        <begin position="603"/>
        <end position="624"/>
    </location>
</feature>
<feature type="compositionally biased region" description="Low complexity" evidence="5">
    <location>
        <begin position="177"/>
        <end position="194"/>
    </location>
</feature>
<evidence type="ECO:0000259" key="6">
    <source>
        <dbReference type="Pfam" id="PF18876"/>
    </source>
</evidence>
<accession>A0ABQ8L0H9</accession>
<protein>
    <submittedName>
        <fullName evidence="7">AF4/FMR2 family member 4</fullName>
    </submittedName>
</protein>
<feature type="region of interest" description="Disordered" evidence="5">
    <location>
        <begin position="296"/>
        <end position="629"/>
    </location>
</feature>
<sequence length="860" mass="94729">MSDRKTTPHSGQYKPRMSGGSSVQMEDRNMLRRMEKERRSQEVQQEETQYDRIAPLFNKPYKRDGVREADVSVVLTEAPAEPLTLDRIKDDELSSRIQRMLGNYEDGYEGPEEACPALPHDRSLQFPHVDGSKASLREQSGRTDRSKPVPDRVSVTGPPLGESWDCLPALSPPVEPLSPLQSSDSDGGPSPERSSSSRRPDAPPPTLTLPLNLHGKLANAKKPTAYVRPMDGPVASDSPELKASPESYEHLQDLKDSGKPNLAALQAADIVSGERVEDILQEMTSWPPLLTTICTPTTIEPPKFLSTNEGTHGFPTLKAHESSDKVQLKSQGGSSSSSDSDSSSDTDSGKSNSPDESAAPETVNLQPQKESDWQLGRWLERRGNQHQQNPRSPCDVIRPNSHDSSERTEAAGTQSYYSNPTDGGKASDHRSTNTCENPLLEGTGVEISQHAEKASTHRPKHKRKKAAHHTQQKRTTADNNVKKQTDRKETHQPLLVKIELNLLSRIPREPGSAPSHAGNISASGHKRPVERDEKCSRKKQKLDKEGKQSSSSQKSLHQSEADMNGDRTMKKKSTKHGSSLPREAHRDSGRKRHSAAAPAGQQKKAETHGKKTCKSHGELPEKPAAKPRALLPPDRRKLSVEDHLKEAKKLKHKADATPDKMAKALSYLEAALSFVESAVAMETEPQTPKSAYTMFSETVDLIRFILKLKSYTDPSAAAHERDFCVLCMRCQSLLQMALFRYRRDSALKYSRTLTDHFKSSSWSASPSVSKSAVPSPSGSTLVIPQPIQQVAASYVSITALFLSAHETWEQADEIALRGSGLLQELDSAVGPLSLTSSMSALVRYARHGLHWIRLDALNPR</sequence>
<dbReference type="PANTHER" id="PTHR10528">
    <property type="entry name" value="AF4/FMR2 FAMILY MEMBER"/>
    <property type="match status" value="1"/>
</dbReference>
<organism evidence="7 8">
    <name type="scientific">Labeo rohita</name>
    <name type="common">Indian major carp</name>
    <name type="synonym">Cyprinus rohita</name>
    <dbReference type="NCBI Taxonomy" id="84645"/>
    <lineage>
        <taxon>Eukaryota</taxon>
        <taxon>Metazoa</taxon>
        <taxon>Chordata</taxon>
        <taxon>Craniata</taxon>
        <taxon>Vertebrata</taxon>
        <taxon>Euteleostomi</taxon>
        <taxon>Actinopterygii</taxon>
        <taxon>Neopterygii</taxon>
        <taxon>Teleostei</taxon>
        <taxon>Ostariophysi</taxon>
        <taxon>Cypriniformes</taxon>
        <taxon>Cyprinidae</taxon>
        <taxon>Labeoninae</taxon>
        <taxon>Labeonini</taxon>
        <taxon>Labeo</taxon>
    </lineage>
</organism>
<reference evidence="7 8" key="1">
    <citation type="submission" date="2022-01" db="EMBL/GenBank/DDBJ databases">
        <title>A high-quality chromosome-level genome assembly of rohu carp, Labeo rohita.</title>
        <authorList>
            <person name="Arick M.A. II"/>
            <person name="Hsu C.-Y."/>
            <person name="Magbanua Z."/>
            <person name="Pechanova O."/>
            <person name="Grover C."/>
            <person name="Miller E."/>
            <person name="Thrash A."/>
            <person name="Ezzel L."/>
            <person name="Alam S."/>
            <person name="Benzie J."/>
            <person name="Hamilton M."/>
            <person name="Karsi A."/>
            <person name="Lawrence M.L."/>
            <person name="Peterson D.G."/>
        </authorList>
    </citation>
    <scope>NUCLEOTIDE SEQUENCE [LARGE SCALE GENOMIC DNA]</scope>
    <source>
        <strain evidence="8">BAU-BD-2019</strain>
        <tissue evidence="7">Blood</tissue>
    </source>
</reference>
<feature type="compositionally biased region" description="Basic and acidic residues" evidence="5">
    <location>
        <begin position="247"/>
        <end position="258"/>
    </location>
</feature>
<dbReference type="PANTHER" id="PTHR10528:SF6">
    <property type="entry name" value="AF4_FMR2 FAMILY MEMBER 1"/>
    <property type="match status" value="1"/>
</dbReference>
<evidence type="ECO:0000256" key="4">
    <source>
        <dbReference type="ARBA" id="ARBA00023242"/>
    </source>
</evidence>
<dbReference type="InterPro" id="IPR043640">
    <property type="entry name" value="AF4/FMR2_CHD"/>
</dbReference>
<dbReference type="EMBL" id="JACTAM010002694">
    <property type="protein sequence ID" value="KAI2643920.1"/>
    <property type="molecule type" value="Genomic_DNA"/>
</dbReference>
<feature type="region of interest" description="Disordered" evidence="5">
    <location>
        <begin position="104"/>
        <end position="259"/>
    </location>
</feature>
<comment type="caution">
    <text evidence="7">The sequence shown here is derived from an EMBL/GenBank/DDBJ whole genome shotgun (WGS) entry which is preliminary data.</text>
</comment>
<feature type="compositionally biased region" description="Basic and acidic residues" evidence="5">
    <location>
        <begin position="318"/>
        <end position="327"/>
    </location>
</feature>
<comment type="subcellular location">
    <subcellularLocation>
        <location evidence="1">Nucleus</location>
    </subcellularLocation>
</comment>
<name>A0ABQ8L0H9_LABRO</name>
<proteinExistence type="inferred from homology"/>
<evidence type="ECO:0000256" key="3">
    <source>
        <dbReference type="ARBA" id="ARBA00022553"/>
    </source>
</evidence>
<feature type="region of interest" description="Disordered" evidence="5">
    <location>
        <begin position="1"/>
        <end position="28"/>
    </location>
</feature>
<evidence type="ECO:0000256" key="2">
    <source>
        <dbReference type="ARBA" id="ARBA00007354"/>
    </source>
</evidence>
<evidence type="ECO:0000256" key="1">
    <source>
        <dbReference type="ARBA" id="ARBA00004123"/>
    </source>
</evidence>
<feature type="compositionally biased region" description="Basic and acidic residues" evidence="5">
    <location>
        <begin position="400"/>
        <end position="409"/>
    </location>
</feature>
<feature type="domain" description="AF4/FMR2 C-terminal homology" evidence="6">
    <location>
        <begin position="628"/>
        <end position="771"/>
    </location>
</feature>
<dbReference type="Gene3D" id="6.10.250.2670">
    <property type="match status" value="1"/>
</dbReference>
<dbReference type="Pfam" id="PF18876">
    <property type="entry name" value="AFF4_CHD"/>
    <property type="match status" value="1"/>
</dbReference>
<evidence type="ECO:0000313" key="7">
    <source>
        <dbReference type="EMBL" id="KAI2643920.1"/>
    </source>
</evidence>
<keyword evidence="3" id="KW-0597">Phosphoprotein</keyword>
<feature type="compositionally biased region" description="Basic and acidic residues" evidence="5">
    <location>
        <begin position="480"/>
        <end position="491"/>
    </location>
</feature>
<dbReference type="Pfam" id="PF18875">
    <property type="entry name" value="AF4_int"/>
    <property type="match status" value="1"/>
</dbReference>
<dbReference type="InterPro" id="IPR007797">
    <property type="entry name" value="AF4/FMR2"/>
</dbReference>
<feature type="compositionally biased region" description="Low complexity" evidence="5">
    <location>
        <begin position="330"/>
        <end position="352"/>
    </location>
</feature>